<feature type="transmembrane region" description="Helical" evidence="6">
    <location>
        <begin position="59"/>
        <end position="79"/>
    </location>
</feature>
<keyword evidence="8" id="KW-1185">Reference proteome</keyword>
<dbReference type="AlphaFoldDB" id="A0A5A8F2F3"/>
<feature type="transmembrane region" description="Helical" evidence="6">
    <location>
        <begin position="132"/>
        <end position="154"/>
    </location>
</feature>
<keyword evidence="2" id="KW-1003">Cell membrane</keyword>
<feature type="transmembrane region" description="Helical" evidence="6">
    <location>
        <begin position="239"/>
        <end position="260"/>
    </location>
</feature>
<sequence>MSFYAFLGAIEQGVVFAIMALGVYLTFRVLDFPDLSVDGTFPLGAAVSATLIVKGVNPYISVVVATFAGAVAGAITALLNTKLKILHLLAGILTMIALYSINLRIMGQPTIALLGYDTIFTPFENMFGLEKYILTPIIFSIILAIITAILIWFLHTDMGLAMRATGDNPKMVKAQGANTDRMVLFGVATSNALVALSGALVAQSQGSADVNMGIGTIVAGLASVILGEAIIEDRTVLRAIFAVIIGSLLYRFAIAIALSFRIGSFQMSPSDLNLITAILVTIALVFPGIRKKMGIKI</sequence>
<dbReference type="Proteomes" id="UP000322876">
    <property type="component" value="Unassembled WGS sequence"/>
</dbReference>
<reference evidence="7 8" key="1">
    <citation type="submission" date="2019-06" db="EMBL/GenBank/DDBJ databases">
        <title>Genomic insights into carbon and energy metabolism of Deferribacter autotrophicus revealed new metabolic traits in the phylum Deferribacteres.</title>
        <authorList>
            <person name="Slobodkin A.I."/>
            <person name="Slobodkina G.B."/>
            <person name="Allioux M."/>
            <person name="Alain K."/>
            <person name="Jebbar M."/>
            <person name="Shadrin V."/>
            <person name="Kublanov I.V."/>
            <person name="Toshchakov S.V."/>
            <person name="Bonch-Osmolovskaya E.A."/>
        </authorList>
    </citation>
    <scope>NUCLEOTIDE SEQUENCE [LARGE SCALE GENOMIC DNA]</scope>
    <source>
        <strain evidence="7 8">SL50</strain>
    </source>
</reference>
<dbReference type="PANTHER" id="PTHR32196">
    <property type="entry name" value="ABC TRANSPORTER PERMEASE PROTEIN YPHD-RELATED-RELATED"/>
    <property type="match status" value="1"/>
</dbReference>
<organism evidence="7 8">
    <name type="scientific">Deferribacter autotrophicus</name>
    <dbReference type="NCBI Taxonomy" id="500465"/>
    <lineage>
        <taxon>Bacteria</taxon>
        <taxon>Pseudomonadati</taxon>
        <taxon>Deferribacterota</taxon>
        <taxon>Deferribacteres</taxon>
        <taxon>Deferribacterales</taxon>
        <taxon>Deferribacteraceae</taxon>
        <taxon>Deferribacter</taxon>
    </lineage>
</organism>
<evidence type="ECO:0000256" key="1">
    <source>
        <dbReference type="ARBA" id="ARBA00004651"/>
    </source>
</evidence>
<feature type="transmembrane region" description="Helical" evidence="6">
    <location>
        <begin position="6"/>
        <end position="27"/>
    </location>
</feature>
<dbReference type="EMBL" id="VFJB01000005">
    <property type="protein sequence ID" value="KAA0257983.1"/>
    <property type="molecule type" value="Genomic_DNA"/>
</dbReference>
<feature type="transmembrane region" description="Helical" evidence="6">
    <location>
        <begin position="183"/>
        <end position="202"/>
    </location>
</feature>
<comment type="caution">
    <text evidence="7">The sequence shown here is derived from an EMBL/GenBank/DDBJ whole genome shotgun (WGS) entry which is preliminary data.</text>
</comment>
<dbReference type="RefSeq" id="WP_149266304.1">
    <property type="nucleotide sequence ID" value="NZ_VFJB01000005.1"/>
</dbReference>
<dbReference type="GO" id="GO:0022857">
    <property type="term" value="F:transmembrane transporter activity"/>
    <property type="evidence" value="ECO:0007669"/>
    <property type="project" value="InterPro"/>
</dbReference>
<comment type="subcellular location">
    <subcellularLocation>
        <location evidence="1">Cell membrane</location>
        <topology evidence="1">Multi-pass membrane protein</topology>
    </subcellularLocation>
</comment>
<evidence type="ECO:0000313" key="7">
    <source>
        <dbReference type="EMBL" id="KAA0257983.1"/>
    </source>
</evidence>
<dbReference type="OrthoDB" id="9778389at2"/>
<gene>
    <name evidence="7" type="ORF">FHQ18_06210</name>
</gene>
<keyword evidence="5 6" id="KW-0472">Membrane</keyword>
<dbReference type="PANTHER" id="PTHR32196:SF69">
    <property type="entry name" value="BRANCHED-CHAIN AMINO ACID TRANSPORT SYSTEM, PERMEASE PROTEIN"/>
    <property type="match status" value="1"/>
</dbReference>
<evidence type="ECO:0000256" key="3">
    <source>
        <dbReference type="ARBA" id="ARBA00022692"/>
    </source>
</evidence>
<evidence type="ECO:0000313" key="8">
    <source>
        <dbReference type="Proteomes" id="UP000322876"/>
    </source>
</evidence>
<protein>
    <submittedName>
        <fullName evidence="7">ABC transporter permease</fullName>
    </submittedName>
</protein>
<evidence type="ECO:0000256" key="5">
    <source>
        <dbReference type="ARBA" id="ARBA00023136"/>
    </source>
</evidence>
<feature type="transmembrane region" description="Helical" evidence="6">
    <location>
        <begin position="208"/>
        <end position="227"/>
    </location>
</feature>
<dbReference type="Pfam" id="PF02653">
    <property type="entry name" value="BPD_transp_2"/>
    <property type="match status" value="1"/>
</dbReference>
<dbReference type="InterPro" id="IPR001851">
    <property type="entry name" value="ABC_transp_permease"/>
</dbReference>
<evidence type="ECO:0000256" key="2">
    <source>
        <dbReference type="ARBA" id="ARBA00022475"/>
    </source>
</evidence>
<feature type="transmembrane region" description="Helical" evidence="6">
    <location>
        <begin position="86"/>
        <end position="105"/>
    </location>
</feature>
<dbReference type="CDD" id="cd06574">
    <property type="entry name" value="TM_PBP1_branched-chain-AA_like"/>
    <property type="match status" value="1"/>
</dbReference>
<keyword evidence="3 6" id="KW-0812">Transmembrane</keyword>
<feature type="transmembrane region" description="Helical" evidence="6">
    <location>
        <begin position="272"/>
        <end position="289"/>
    </location>
</feature>
<keyword evidence="4 6" id="KW-1133">Transmembrane helix</keyword>
<evidence type="ECO:0000256" key="4">
    <source>
        <dbReference type="ARBA" id="ARBA00022989"/>
    </source>
</evidence>
<name>A0A5A8F2F3_9BACT</name>
<proteinExistence type="predicted"/>
<accession>A0A5A8F2F3</accession>
<dbReference type="GO" id="GO:0005886">
    <property type="term" value="C:plasma membrane"/>
    <property type="evidence" value="ECO:0007669"/>
    <property type="project" value="UniProtKB-SubCell"/>
</dbReference>
<evidence type="ECO:0000256" key="6">
    <source>
        <dbReference type="SAM" id="Phobius"/>
    </source>
</evidence>